<protein>
    <recommendedName>
        <fullName evidence="2">Peptidase S9 prolyl oligopeptidase catalytic domain-containing protein</fullName>
    </recommendedName>
</protein>
<evidence type="ECO:0000259" key="2">
    <source>
        <dbReference type="Pfam" id="PF00326"/>
    </source>
</evidence>
<dbReference type="SUPFAM" id="SSF53474">
    <property type="entry name" value="alpha/beta-Hydrolases"/>
    <property type="match status" value="1"/>
</dbReference>
<gene>
    <name evidence="3" type="ORF">MNBD_ACTINO01-635</name>
</gene>
<dbReference type="EMBL" id="UOEI01000014">
    <property type="protein sequence ID" value="VAV89362.1"/>
    <property type="molecule type" value="Genomic_DNA"/>
</dbReference>
<dbReference type="InterPro" id="IPR001375">
    <property type="entry name" value="Peptidase_S9_cat"/>
</dbReference>
<organism evidence="3">
    <name type="scientific">hydrothermal vent metagenome</name>
    <dbReference type="NCBI Taxonomy" id="652676"/>
    <lineage>
        <taxon>unclassified sequences</taxon>
        <taxon>metagenomes</taxon>
        <taxon>ecological metagenomes</taxon>
    </lineage>
</organism>
<accession>A0A3B0RAP4</accession>
<dbReference type="Pfam" id="PF00326">
    <property type="entry name" value="Peptidase_S9"/>
    <property type="match status" value="1"/>
</dbReference>
<sequence length="407" mass="44243">MGRRTGRATAPTQPIPRKKPKTLLGVLTRTVVVLAVVLVVFFATAGFYFSNSLRDGALDPPIAGPPTYTLEVVDASAATISIQGPESDDQLGRVGVEGIEWADGFVESPGIESSTKVGDTRIEVRTIDPDGTAPPIGTRVRLDPFAYEGTPLDALAIEYENVVYSSDIGSFPAWFIPGTSDTWAIIVHGKGASREEGLRMIPLLKDLGYPILVINYRNDIGEARDPSGYHQYGKTEWVDLAAAVTYAEENGAVDHVLFGYSMGGGIVTSFLAQSPLRNRTKAAILDSPVLNFERTVDFQASRTTLPFLPITVPGPVAQFAKWISAFRFDIDWAATDYLSQTANLHAPMLIFHGTNDTSVPYATSAEMAQRRPDIVTLVTTRATHTRSWNMDPDAYETAVREFLAGLD</sequence>
<reference evidence="3" key="1">
    <citation type="submission" date="2018-06" db="EMBL/GenBank/DDBJ databases">
        <authorList>
            <person name="Zhirakovskaya E."/>
        </authorList>
    </citation>
    <scope>NUCLEOTIDE SEQUENCE</scope>
</reference>
<dbReference type="AlphaFoldDB" id="A0A3B0RAP4"/>
<dbReference type="PANTHER" id="PTHR12277:SF79">
    <property type="entry name" value="XAA-PRO DIPEPTIDYL-PEPTIDASE-RELATED"/>
    <property type="match status" value="1"/>
</dbReference>
<dbReference type="GO" id="GO:0008236">
    <property type="term" value="F:serine-type peptidase activity"/>
    <property type="evidence" value="ECO:0007669"/>
    <property type="project" value="InterPro"/>
</dbReference>
<keyword evidence="1" id="KW-0472">Membrane</keyword>
<feature type="transmembrane region" description="Helical" evidence="1">
    <location>
        <begin position="26"/>
        <end position="49"/>
    </location>
</feature>
<keyword evidence="1" id="KW-1133">Transmembrane helix</keyword>
<evidence type="ECO:0000256" key="1">
    <source>
        <dbReference type="SAM" id="Phobius"/>
    </source>
</evidence>
<feature type="domain" description="Peptidase S9 prolyl oligopeptidase catalytic" evidence="2">
    <location>
        <begin position="202"/>
        <end position="369"/>
    </location>
</feature>
<evidence type="ECO:0000313" key="3">
    <source>
        <dbReference type="EMBL" id="VAV89362.1"/>
    </source>
</evidence>
<dbReference type="GO" id="GO:0006508">
    <property type="term" value="P:proteolysis"/>
    <property type="evidence" value="ECO:0007669"/>
    <property type="project" value="InterPro"/>
</dbReference>
<keyword evidence="1" id="KW-0812">Transmembrane</keyword>
<dbReference type="Gene3D" id="3.40.50.1820">
    <property type="entry name" value="alpha/beta hydrolase"/>
    <property type="match status" value="1"/>
</dbReference>
<name>A0A3B0RAP4_9ZZZZ</name>
<dbReference type="InterPro" id="IPR029058">
    <property type="entry name" value="AB_hydrolase_fold"/>
</dbReference>
<dbReference type="PANTHER" id="PTHR12277">
    <property type="entry name" value="ALPHA/BETA HYDROLASE DOMAIN-CONTAINING PROTEIN"/>
    <property type="match status" value="1"/>
</dbReference>
<proteinExistence type="predicted"/>